<dbReference type="PRINTS" id="PR01036">
    <property type="entry name" value="TCRTETB"/>
</dbReference>
<keyword evidence="5 7" id="KW-1133">Transmembrane helix</keyword>
<evidence type="ECO:0000313" key="10">
    <source>
        <dbReference type="Proteomes" id="UP000019243"/>
    </source>
</evidence>
<comment type="caution">
    <text evidence="9">The sequence shown here is derived from an EMBL/GenBank/DDBJ whole genome shotgun (WGS) entry which is preliminary data.</text>
</comment>
<organism evidence="9 10">
    <name type="scientific">Brochothrix campestris FSL F6-1037</name>
    <dbReference type="NCBI Taxonomy" id="1265861"/>
    <lineage>
        <taxon>Bacteria</taxon>
        <taxon>Bacillati</taxon>
        <taxon>Bacillota</taxon>
        <taxon>Bacilli</taxon>
        <taxon>Bacillales</taxon>
        <taxon>Listeriaceae</taxon>
        <taxon>Brochothrix</taxon>
    </lineage>
</organism>
<feature type="domain" description="Major facilitator superfamily (MFS) profile" evidence="8">
    <location>
        <begin position="14"/>
        <end position="467"/>
    </location>
</feature>
<dbReference type="InterPro" id="IPR004638">
    <property type="entry name" value="EmrB-like"/>
</dbReference>
<dbReference type="STRING" id="1265861.BCAMP_08010"/>
<evidence type="ECO:0000259" key="8">
    <source>
        <dbReference type="PROSITE" id="PS50850"/>
    </source>
</evidence>
<dbReference type="OrthoDB" id="9816041at2"/>
<feature type="transmembrane region" description="Helical" evidence="7">
    <location>
        <begin position="269"/>
        <end position="292"/>
    </location>
</feature>
<keyword evidence="10" id="KW-1185">Reference proteome</keyword>
<dbReference type="InterPro" id="IPR020846">
    <property type="entry name" value="MFS_dom"/>
</dbReference>
<feature type="transmembrane region" description="Helical" evidence="7">
    <location>
        <begin position="298"/>
        <end position="321"/>
    </location>
</feature>
<dbReference type="PANTHER" id="PTHR42718:SF43">
    <property type="entry name" value="LINCOMYCIN RESISTANCE PROTEIN LMRB"/>
    <property type="match status" value="1"/>
</dbReference>
<dbReference type="Gene3D" id="1.20.1720.10">
    <property type="entry name" value="Multidrug resistance protein D"/>
    <property type="match status" value="1"/>
</dbReference>
<feature type="transmembrane region" description="Helical" evidence="7">
    <location>
        <begin position="105"/>
        <end position="130"/>
    </location>
</feature>
<proteinExistence type="predicted"/>
<reference evidence="9 10" key="1">
    <citation type="submission" date="2012-12" db="EMBL/GenBank/DDBJ databases">
        <title>Novel taxa of Listeriaceae from agricultural environments in the United States.</title>
        <authorList>
            <person name="den Bakker H.C."/>
            <person name="Allred A."/>
            <person name="Warchocki S."/>
            <person name="Wright E.M."/>
            <person name="Burrell A."/>
            <person name="Nightingale K.K."/>
            <person name="Kephart D."/>
            <person name="Wiedmann M."/>
        </authorList>
    </citation>
    <scope>NUCLEOTIDE SEQUENCE [LARGE SCALE GENOMIC DNA]</scope>
    <source>
        <strain evidence="9 10">FSL F6-1037</strain>
    </source>
</reference>
<dbReference type="InterPro" id="IPR036259">
    <property type="entry name" value="MFS_trans_sf"/>
</dbReference>
<dbReference type="Pfam" id="PF07690">
    <property type="entry name" value="MFS_1"/>
    <property type="match status" value="1"/>
</dbReference>
<evidence type="ECO:0000256" key="3">
    <source>
        <dbReference type="ARBA" id="ARBA00022475"/>
    </source>
</evidence>
<feature type="transmembrane region" description="Helical" evidence="7">
    <location>
        <begin position="444"/>
        <end position="462"/>
    </location>
</feature>
<evidence type="ECO:0000256" key="7">
    <source>
        <dbReference type="SAM" id="Phobius"/>
    </source>
</evidence>
<evidence type="ECO:0000256" key="2">
    <source>
        <dbReference type="ARBA" id="ARBA00022448"/>
    </source>
</evidence>
<feature type="transmembrane region" description="Helical" evidence="7">
    <location>
        <begin position="357"/>
        <end position="376"/>
    </location>
</feature>
<keyword evidence="2" id="KW-0813">Transport</keyword>
<feature type="transmembrane region" description="Helical" evidence="7">
    <location>
        <begin position="52"/>
        <end position="73"/>
    </location>
</feature>
<dbReference type="InterPro" id="IPR011701">
    <property type="entry name" value="MFS"/>
</dbReference>
<keyword evidence="3" id="KW-1003">Cell membrane</keyword>
<protein>
    <submittedName>
        <fullName evidence="9">Lincomycin resistance protein LmrB</fullName>
    </submittedName>
</protein>
<feature type="transmembrane region" description="Helical" evidence="7">
    <location>
        <begin position="137"/>
        <end position="156"/>
    </location>
</feature>
<feature type="transmembrane region" description="Helical" evidence="7">
    <location>
        <begin position="80"/>
        <end position="99"/>
    </location>
</feature>
<evidence type="ECO:0000313" key="9">
    <source>
        <dbReference type="EMBL" id="EUJ39081.1"/>
    </source>
</evidence>
<accession>W7CTE4</accession>
<feature type="transmembrane region" description="Helical" evidence="7">
    <location>
        <begin position="333"/>
        <end position="351"/>
    </location>
</feature>
<dbReference type="PANTHER" id="PTHR42718">
    <property type="entry name" value="MAJOR FACILITATOR SUPERFAMILY MULTIDRUG TRANSPORTER MFSC"/>
    <property type="match status" value="1"/>
</dbReference>
<keyword evidence="6 7" id="KW-0472">Membrane</keyword>
<dbReference type="GO" id="GO:0005886">
    <property type="term" value="C:plasma membrane"/>
    <property type="evidence" value="ECO:0007669"/>
    <property type="project" value="UniProtKB-SubCell"/>
</dbReference>
<dbReference type="EMBL" id="AODH01000031">
    <property type="protein sequence ID" value="EUJ39081.1"/>
    <property type="molecule type" value="Genomic_DNA"/>
</dbReference>
<dbReference type="NCBIfam" id="TIGR00711">
    <property type="entry name" value="efflux_EmrB"/>
    <property type="match status" value="1"/>
</dbReference>
<feature type="transmembrane region" description="Helical" evidence="7">
    <location>
        <begin position="396"/>
        <end position="417"/>
    </location>
</feature>
<feature type="transmembrane region" description="Helical" evidence="7">
    <location>
        <begin position="12"/>
        <end position="32"/>
    </location>
</feature>
<dbReference type="Gene3D" id="1.20.1250.20">
    <property type="entry name" value="MFS general substrate transporter like domains"/>
    <property type="match status" value="1"/>
</dbReference>
<feature type="transmembrane region" description="Helical" evidence="7">
    <location>
        <begin position="199"/>
        <end position="218"/>
    </location>
</feature>
<feature type="transmembrane region" description="Helical" evidence="7">
    <location>
        <begin position="168"/>
        <end position="187"/>
    </location>
</feature>
<gene>
    <name evidence="9" type="ORF">BCAMP_08010</name>
</gene>
<name>W7CTE4_9LIST</name>
<keyword evidence="4 7" id="KW-0812">Transmembrane</keyword>
<evidence type="ECO:0000256" key="4">
    <source>
        <dbReference type="ARBA" id="ARBA00022692"/>
    </source>
</evidence>
<evidence type="ECO:0000256" key="1">
    <source>
        <dbReference type="ARBA" id="ARBA00004651"/>
    </source>
</evidence>
<evidence type="ECO:0000256" key="5">
    <source>
        <dbReference type="ARBA" id="ARBA00022989"/>
    </source>
</evidence>
<feature type="transmembrane region" description="Helical" evidence="7">
    <location>
        <begin position="230"/>
        <end position="248"/>
    </location>
</feature>
<dbReference type="RefSeq" id="WP_035314828.1">
    <property type="nucleotide sequence ID" value="NZ_AODH01000031.1"/>
</dbReference>
<evidence type="ECO:0000256" key="6">
    <source>
        <dbReference type="ARBA" id="ARBA00023136"/>
    </source>
</evidence>
<sequence length="468" mass="49941">MQSTEKQAFNPNVMAFALMLAAFVGLFSETALNMAFTNLMVEFSISAATVQWLATGYLLVLGILVPVSALLIQWFSTRKLFIISMIFSIVGTLVAALAVNFEMLLVGRIIQALGTGLVLPLLINVLLVIYPIHKRGAVMGVMGLVIVAAPAIAPTISGLIVDGLGWNFIFYISAVLLVVNFIFGVKVIKDVSTITKPKIDVLSIILSTIGFGAIVYGFSIAGDSSMSDPMVLLSLAIGVVALVIFVIRQNKIEHPMLKMTVFKYPMFNLSLLFIIIVMMLILSSAILLPMYLKGSLLVSSAMAGLILLPGGFLNAVLSPVVGRSFDKIGPKPFIPTGFLLAAIGLFLLSNLTTSTAFWMVILFHSMVFIGITLIIMPGQTYGLNQLPPQLYPDGSAVMSTLQQVAGAVGTTFGILLMTSGQKTFAAANASATVPQMMSAGVQHAFTWLAVLAVIGFVGSLFIKTKKSN</sequence>
<dbReference type="PATRIC" id="fig|1265861.3.peg.1573"/>
<comment type="subcellular location">
    <subcellularLocation>
        <location evidence="1">Cell membrane</location>
        <topology evidence="1">Multi-pass membrane protein</topology>
    </subcellularLocation>
</comment>
<dbReference type="Proteomes" id="UP000019243">
    <property type="component" value="Unassembled WGS sequence"/>
</dbReference>
<dbReference type="AlphaFoldDB" id="W7CTE4"/>
<dbReference type="GO" id="GO:0022857">
    <property type="term" value="F:transmembrane transporter activity"/>
    <property type="evidence" value="ECO:0007669"/>
    <property type="project" value="InterPro"/>
</dbReference>
<dbReference type="PROSITE" id="PS50850">
    <property type="entry name" value="MFS"/>
    <property type="match status" value="1"/>
</dbReference>
<dbReference type="SUPFAM" id="SSF103473">
    <property type="entry name" value="MFS general substrate transporter"/>
    <property type="match status" value="1"/>
</dbReference>